<accession>A0ACB7S7U0</accession>
<organism evidence="1 2">
    <name type="scientific">Hyalomma asiaticum</name>
    <name type="common">Tick</name>
    <dbReference type="NCBI Taxonomy" id="266040"/>
    <lineage>
        <taxon>Eukaryota</taxon>
        <taxon>Metazoa</taxon>
        <taxon>Ecdysozoa</taxon>
        <taxon>Arthropoda</taxon>
        <taxon>Chelicerata</taxon>
        <taxon>Arachnida</taxon>
        <taxon>Acari</taxon>
        <taxon>Parasitiformes</taxon>
        <taxon>Ixodida</taxon>
        <taxon>Ixodoidea</taxon>
        <taxon>Ixodidae</taxon>
        <taxon>Hyalomminae</taxon>
        <taxon>Hyalomma</taxon>
    </lineage>
</organism>
<evidence type="ECO:0000313" key="1">
    <source>
        <dbReference type="EMBL" id="KAH6930147.1"/>
    </source>
</evidence>
<sequence length="123" mass="13699">MVEADKATPLLDPLHQPVEASNQDPPLVAGRDPTRGSEGLPRSYINLTKIFSEASGQSPPMTFIQSVAPEDEHFLQYKSLLDSNNIPYEIITDVFNTFQTKIEENFLEFASTYAFGSVFNNTV</sequence>
<dbReference type="EMBL" id="CM023485">
    <property type="protein sequence ID" value="KAH6930147.1"/>
    <property type="molecule type" value="Genomic_DNA"/>
</dbReference>
<reference evidence="1" key="1">
    <citation type="submission" date="2020-05" db="EMBL/GenBank/DDBJ databases">
        <title>Large-scale comparative analyses of tick genomes elucidate their genetic diversity and vector capacities.</title>
        <authorList>
            <person name="Jia N."/>
            <person name="Wang J."/>
            <person name="Shi W."/>
            <person name="Du L."/>
            <person name="Sun Y."/>
            <person name="Zhan W."/>
            <person name="Jiang J."/>
            <person name="Wang Q."/>
            <person name="Zhang B."/>
            <person name="Ji P."/>
            <person name="Sakyi L.B."/>
            <person name="Cui X."/>
            <person name="Yuan T."/>
            <person name="Jiang B."/>
            <person name="Yang W."/>
            <person name="Lam T.T.-Y."/>
            <person name="Chang Q."/>
            <person name="Ding S."/>
            <person name="Wang X."/>
            <person name="Zhu J."/>
            <person name="Ruan X."/>
            <person name="Zhao L."/>
            <person name="Wei J."/>
            <person name="Que T."/>
            <person name="Du C."/>
            <person name="Cheng J."/>
            <person name="Dai P."/>
            <person name="Han X."/>
            <person name="Huang E."/>
            <person name="Gao Y."/>
            <person name="Liu J."/>
            <person name="Shao H."/>
            <person name="Ye R."/>
            <person name="Li L."/>
            <person name="Wei W."/>
            <person name="Wang X."/>
            <person name="Wang C."/>
            <person name="Yang T."/>
            <person name="Huo Q."/>
            <person name="Li W."/>
            <person name="Guo W."/>
            <person name="Chen H."/>
            <person name="Zhou L."/>
            <person name="Ni X."/>
            <person name="Tian J."/>
            <person name="Zhou Y."/>
            <person name="Sheng Y."/>
            <person name="Liu T."/>
            <person name="Pan Y."/>
            <person name="Xia L."/>
            <person name="Li J."/>
            <person name="Zhao F."/>
            <person name="Cao W."/>
        </authorList>
    </citation>
    <scope>NUCLEOTIDE SEQUENCE</scope>
    <source>
        <strain evidence="1">Hyas-2018</strain>
    </source>
</reference>
<evidence type="ECO:0000313" key="2">
    <source>
        <dbReference type="Proteomes" id="UP000821845"/>
    </source>
</evidence>
<keyword evidence="2" id="KW-1185">Reference proteome</keyword>
<dbReference type="Proteomes" id="UP000821845">
    <property type="component" value="Chromosome 5"/>
</dbReference>
<proteinExistence type="predicted"/>
<comment type="caution">
    <text evidence="1">The sequence shown here is derived from an EMBL/GenBank/DDBJ whole genome shotgun (WGS) entry which is preliminary data.</text>
</comment>
<name>A0ACB7S7U0_HYAAI</name>
<protein>
    <submittedName>
        <fullName evidence="1">Uncharacterized protein</fullName>
    </submittedName>
</protein>
<gene>
    <name evidence="1" type="ORF">HPB50_010724</name>
</gene>